<accession>A0A9N9KT87</accession>
<dbReference type="Proteomes" id="UP000696280">
    <property type="component" value="Unassembled WGS sequence"/>
</dbReference>
<feature type="region of interest" description="Disordered" evidence="1">
    <location>
        <begin position="353"/>
        <end position="383"/>
    </location>
</feature>
<protein>
    <submittedName>
        <fullName evidence="2">Uncharacterized protein</fullName>
    </submittedName>
</protein>
<name>A0A9N9KT87_9HELO</name>
<feature type="compositionally biased region" description="Polar residues" evidence="1">
    <location>
        <begin position="353"/>
        <end position="362"/>
    </location>
</feature>
<evidence type="ECO:0000313" key="3">
    <source>
        <dbReference type="Proteomes" id="UP000696280"/>
    </source>
</evidence>
<dbReference type="AlphaFoldDB" id="A0A9N9KT87"/>
<dbReference type="EMBL" id="CAJVRL010000049">
    <property type="protein sequence ID" value="CAG8953049.1"/>
    <property type="molecule type" value="Genomic_DNA"/>
</dbReference>
<sequence length="383" mass="43790">MLTTHHQQSYTFHIHVVKSTNKNQNAAFHFFKMPRQPARFIFPYHDEQLAIKYLRKKANRNYESFPIDGSRSSGWKSVERVFEKITGMNTNTLARRSFKVFQAKIGSLYNQDQPVPNTLVKEISMLVVAETYKNNAAWARDAEPWVNGFIAAYLNILLKKFSRSCKKKSTKEAQQINNAPILENYTIDAPISTEPTLAAMNRHRKEVKGETVGEDQTKNVLRESNSAPGSRQERHAFPEQETYSIKPEIMEEKRKLLLVLKPPYPTLTPVKPEVKEEVQFIIDLSNDSEEESKFDPVLGELPAHPDAVVQVPADISIENMLAENEAKVLEQTLKVERLELAIMKQQNAKLKNELLKSQTLNTPEEPRMGTTSTPPPAKRQRHA</sequence>
<evidence type="ECO:0000313" key="2">
    <source>
        <dbReference type="EMBL" id="CAG8953049.1"/>
    </source>
</evidence>
<proteinExistence type="predicted"/>
<keyword evidence="3" id="KW-1185">Reference proteome</keyword>
<gene>
    <name evidence="2" type="ORF">HYFRA_00003243</name>
</gene>
<evidence type="ECO:0000256" key="1">
    <source>
        <dbReference type="SAM" id="MobiDB-lite"/>
    </source>
</evidence>
<reference evidence="2" key="1">
    <citation type="submission" date="2021-07" db="EMBL/GenBank/DDBJ databases">
        <authorList>
            <person name="Durling M."/>
        </authorList>
    </citation>
    <scope>NUCLEOTIDE SEQUENCE</scope>
</reference>
<comment type="caution">
    <text evidence="2">The sequence shown here is derived from an EMBL/GenBank/DDBJ whole genome shotgun (WGS) entry which is preliminary data.</text>
</comment>
<organism evidence="2 3">
    <name type="scientific">Hymenoscyphus fraxineus</name>
    <dbReference type="NCBI Taxonomy" id="746836"/>
    <lineage>
        <taxon>Eukaryota</taxon>
        <taxon>Fungi</taxon>
        <taxon>Dikarya</taxon>
        <taxon>Ascomycota</taxon>
        <taxon>Pezizomycotina</taxon>
        <taxon>Leotiomycetes</taxon>
        <taxon>Helotiales</taxon>
        <taxon>Helotiaceae</taxon>
        <taxon>Hymenoscyphus</taxon>
    </lineage>
</organism>